<proteinExistence type="predicted"/>
<dbReference type="Proteomes" id="UP000492821">
    <property type="component" value="Unassembled WGS sequence"/>
</dbReference>
<reference evidence="2" key="1">
    <citation type="journal article" date="2013" name="Genetics">
        <title>The draft genome and transcriptome of Panagrellus redivivus are shaped by the harsh demands of a free-living lifestyle.</title>
        <authorList>
            <person name="Srinivasan J."/>
            <person name="Dillman A.R."/>
            <person name="Macchietto M.G."/>
            <person name="Heikkinen L."/>
            <person name="Lakso M."/>
            <person name="Fracchia K.M."/>
            <person name="Antoshechkin I."/>
            <person name="Mortazavi A."/>
            <person name="Wong G."/>
            <person name="Sternberg P.W."/>
        </authorList>
    </citation>
    <scope>NUCLEOTIDE SEQUENCE [LARGE SCALE GENOMIC DNA]</scope>
    <source>
        <strain evidence="2">MT8872</strain>
    </source>
</reference>
<keyword evidence="1" id="KW-0472">Membrane</keyword>
<evidence type="ECO:0000256" key="1">
    <source>
        <dbReference type="SAM" id="Phobius"/>
    </source>
</evidence>
<organism evidence="2 3">
    <name type="scientific">Panagrellus redivivus</name>
    <name type="common">Microworm</name>
    <dbReference type="NCBI Taxonomy" id="6233"/>
    <lineage>
        <taxon>Eukaryota</taxon>
        <taxon>Metazoa</taxon>
        <taxon>Ecdysozoa</taxon>
        <taxon>Nematoda</taxon>
        <taxon>Chromadorea</taxon>
        <taxon>Rhabditida</taxon>
        <taxon>Tylenchina</taxon>
        <taxon>Panagrolaimomorpha</taxon>
        <taxon>Panagrolaimoidea</taxon>
        <taxon>Panagrolaimidae</taxon>
        <taxon>Panagrellus</taxon>
    </lineage>
</organism>
<reference evidence="3" key="2">
    <citation type="submission" date="2020-10" db="UniProtKB">
        <authorList>
            <consortium name="WormBaseParasite"/>
        </authorList>
    </citation>
    <scope>IDENTIFICATION</scope>
</reference>
<protein>
    <submittedName>
        <fullName evidence="3">7TM_GPCR_Srx domain-containing protein</fullName>
    </submittedName>
</protein>
<dbReference type="WBParaSite" id="Pan_g14492.t1">
    <property type="protein sequence ID" value="Pan_g14492.t1"/>
    <property type="gene ID" value="Pan_g14492"/>
</dbReference>
<keyword evidence="1" id="KW-0812">Transmembrane</keyword>
<name>A0A7E4UZU2_PANRE</name>
<feature type="transmembrane region" description="Helical" evidence="1">
    <location>
        <begin position="53"/>
        <end position="74"/>
    </location>
</feature>
<keyword evidence="2" id="KW-1185">Reference proteome</keyword>
<keyword evidence="1" id="KW-1133">Transmembrane helix</keyword>
<evidence type="ECO:0000313" key="2">
    <source>
        <dbReference type="Proteomes" id="UP000492821"/>
    </source>
</evidence>
<dbReference type="AlphaFoldDB" id="A0A7E4UZU2"/>
<sequence>MEFCIYYFTQDVINMSHEESVAVAQRETQNAVSNYYNESTLICISKSYVSTNILFVIAFIVSFIFNASLIIITIDNAFMLSILVMKTGVTGK</sequence>
<evidence type="ECO:0000313" key="3">
    <source>
        <dbReference type="WBParaSite" id="Pan_g14492.t1"/>
    </source>
</evidence>
<accession>A0A7E4UZU2</accession>